<sequence length="118" mass="13365">MTLGEVCLLTDDVVRLADFYKMLLGVDNGSEDTVHQTILSRETMLTVYNDGESRENGVQKMSLAFTSDDVDREYARLVKQGVRILEKPVTRPWGARNMSFYDPDGNMVYIRSLPPEAT</sequence>
<dbReference type="Proteomes" id="UP000260812">
    <property type="component" value="Unassembled WGS sequence"/>
</dbReference>
<proteinExistence type="predicted"/>
<evidence type="ECO:0000259" key="1">
    <source>
        <dbReference type="PROSITE" id="PS51819"/>
    </source>
</evidence>
<comment type="caution">
    <text evidence="2">The sequence shown here is derived from an EMBL/GenBank/DDBJ whole genome shotgun (WGS) entry which is preliminary data.</text>
</comment>
<dbReference type="InterPro" id="IPR029068">
    <property type="entry name" value="Glyas_Bleomycin-R_OHBP_Dase"/>
</dbReference>
<evidence type="ECO:0000313" key="2">
    <source>
        <dbReference type="EMBL" id="RGE60350.1"/>
    </source>
</evidence>
<dbReference type="RefSeq" id="WP_117544679.1">
    <property type="nucleotide sequence ID" value="NZ_JBKUNB010000012.1"/>
</dbReference>
<organism evidence="2 3">
    <name type="scientific">Eisenbergiella massiliensis</name>
    <dbReference type="NCBI Taxonomy" id="1720294"/>
    <lineage>
        <taxon>Bacteria</taxon>
        <taxon>Bacillati</taxon>
        <taxon>Bacillota</taxon>
        <taxon>Clostridia</taxon>
        <taxon>Lachnospirales</taxon>
        <taxon>Lachnospiraceae</taxon>
        <taxon>Eisenbergiella</taxon>
    </lineage>
</organism>
<dbReference type="Gene3D" id="3.10.180.10">
    <property type="entry name" value="2,3-Dihydroxybiphenyl 1,2-Dioxygenase, domain 1"/>
    <property type="match status" value="1"/>
</dbReference>
<name>A0A3E3I502_9FIRM</name>
<dbReference type="AlphaFoldDB" id="A0A3E3I502"/>
<dbReference type="EMBL" id="QVLV01000007">
    <property type="protein sequence ID" value="RGE60350.1"/>
    <property type="molecule type" value="Genomic_DNA"/>
</dbReference>
<dbReference type="Pfam" id="PF00903">
    <property type="entry name" value="Glyoxalase"/>
    <property type="match status" value="1"/>
</dbReference>
<reference evidence="2 3" key="1">
    <citation type="submission" date="2018-08" db="EMBL/GenBank/DDBJ databases">
        <title>A genome reference for cultivated species of the human gut microbiota.</title>
        <authorList>
            <person name="Zou Y."/>
            <person name="Xue W."/>
            <person name="Luo G."/>
        </authorList>
    </citation>
    <scope>NUCLEOTIDE SEQUENCE [LARGE SCALE GENOMIC DNA]</scope>
    <source>
        <strain evidence="2 3">TF05-5AC</strain>
    </source>
</reference>
<dbReference type="SUPFAM" id="SSF54593">
    <property type="entry name" value="Glyoxalase/Bleomycin resistance protein/Dihydroxybiphenyl dioxygenase"/>
    <property type="match status" value="1"/>
</dbReference>
<dbReference type="GeneID" id="97987622"/>
<feature type="domain" description="VOC" evidence="1">
    <location>
        <begin position="2"/>
        <end position="113"/>
    </location>
</feature>
<gene>
    <name evidence="2" type="ORF">DXC51_12230</name>
</gene>
<evidence type="ECO:0000313" key="3">
    <source>
        <dbReference type="Proteomes" id="UP000260812"/>
    </source>
</evidence>
<accession>A0A3E3I502</accession>
<protein>
    <submittedName>
        <fullName evidence="2">VOC family protein</fullName>
    </submittedName>
</protein>
<dbReference type="InterPro" id="IPR037523">
    <property type="entry name" value="VOC_core"/>
</dbReference>
<keyword evidence="3" id="KW-1185">Reference proteome</keyword>
<dbReference type="InterPro" id="IPR004360">
    <property type="entry name" value="Glyas_Fos-R_dOase_dom"/>
</dbReference>
<dbReference type="PROSITE" id="PS51819">
    <property type="entry name" value="VOC"/>
    <property type="match status" value="1"/>
</dbReference>